<dbReference type="GO" id="GO:0005886">
    <property type="term" value="C:plasma membrane"/>
    <property type="evidence" value="ECO:0007669"/>
    <property type="project" value="TreeGrafter"/>
</dbReference>
<reference evidence="7 8" key="1">
    <citation type="submission" date="2018-05" db="EMBL/GenBank/DDBJ databases">
        <title>Genome sequencing and assembly of the regulated plant pathogen Lachnellula willkommii and related sister species for the development of diagnostic species identification markers.</title>
        <authorList>
            <person name="Giroux E."/>
            <person name="Bilodeau G."/>
        </authorList>
    </citation>
    <scope>NUCLEOTIDE SEQUENCE [LARGE SCALE GENOMIC DNA]</scope>
    <source>
        <strain evidence="7 8">CBS 185.66</strain>
    </source>
</reference>
<comment type="caution">
    <text evidence="7">The sequence shown here is derived from an EMBL/GenBank/DDBJ whole genome shotgun (WGS) entry which is preliminary data.</text>
</comment>
<proteinExistence type="predicted"/>
<gene>
    <name evidence="7" type="ORF">LHYA1_G000254</name>
</gene>
<dbReference type="Gene3D" id="3.40.50.150">
    <property type="entry name" value="Vaccinia Virus protein VP39"/>
    <property type="match status" value="1"/>
</dbReference>
<dbReference type="InterPro" id="IPR005828">
    <property type="entry name" value="MFS_sugar_transport-like"/>
</dbReference>
<feature type="transmembrane region" description="Helical" evidence="5">
    <location>
        <begin position="291"/>
        <end position="308"/>
    </location>
</feature>
<dbReference type="InterPro" id="IPR020846">
    <property type="entry name" value="MFS_dom"/>
</dbReference>
<evidence type="ECO:0000256" key="2">
    <source>
        <dbReference type="ARBA" id="ARBA00022692"/>
    </source>
</evidence>
<evidence type="ECO:0000313" key="8">
    <source>
        <dbReference type="Proteomes" id="UP000431533"/>
    </source>
</evidence>
<feature type="transmembrane region" description="Helical" evidence="5">
    <location>
        <begin position="84"/>
        <end position="102"/>
    </location>
</feature>
<dbReference type="GO" id="GO:0046943">
    <property type="term" value="F:carboxylic acid transmembrane transporter activity"/>
    <property type="evidence" value="ECO:0007669"/>
    <property type="project" value="TreeGrafter"/>
</dbReference>
<organism evidence="7 8">
    <name type="scientific">Lachnellula hyalina</name>
    <dbReference type="NCBI Taxonomy" id="1316788"/>
    <lineage>
        <taxon>Eukaryota</taxon>
        <taxon>Fungi</taxon>
        <taxon>Dikarya</taxon>
        <taxon>Ascomycota</taxon>
        <taxon>Pezizomycotina</taxon>
        <taxon>Leotiomycetes</taxon>
        <taxon>Helotiales</taxon>
        <taxon>Lachnaceae</taxon>
        <taxon>Lachnellula</taxon>
    </lineage>
</organism>
<keyword evidence="4 5" id="KW-0472">Membrane</keyword>
<dbReference type="EMBL" id="QGMH01000002">
    <property type="protein sequence ID" value="TVY30956.1"/>
    <property type="molecule type" value="Genomic_DNA"/>
</dbReference>
<keyword evidence="8" id="KW-1185">Reference proteome</keyword>
<feature type="transmembrane region" description="Helical" evidence="5">
    <location>
        <begin position="180"/>
        <end position="202"/>
    </location>
</feature>
<feature type="transmembrane region" description="Helical" evidence="5">
    <location>
        <begin position="363"/>
        <end position="384"/>
    </location>
</feature>
<dbReference type="SUPFAM" id="SSF103473">
    <property type="entry name" value="MFS general substrate transporter"/>
    <property type="match status" value="1"/>
</dbReference>
<feature type="transmembrane region" description="Helical" evidence="5">
    <location>
        <begin position="262"/>
        <end position="285"/>
    </location>
</feature>
<comment type="subcellular location">
    <subcellularLocation>
        <location evidence="1">Membrane</location>
        <topology evidence="1">Multi-pass membrane protein</topology>
    </subcellularLocation>
</comment>
<protein>
    <submittedName>
        <fullName evidence="7">Putative metabolite transport protein</fullName>
    </submittedName>
</protein>
<feature type="domain" description="Major facilitator superfamily (MFS) profile" evidence="6">
    <location>
        <begin position="43"/>
        <end position="598"/>
    </location>
</feature>
<keyword evidence="3 5" id="KW-1133">Transmembrane helix</keyword>
<dbReference type="PANTHER" id="PTHR23508">
    <property type="entry name" value="CARBOXYLIC ACID TRANSPORTER PROTEIN HOMOLOG"/>
    <property type="match status" value="1"/>
</dbReference>
<feature type="transmembrane region" description="Helical" evidence="5">
    <location>
        <begin position="114"/>
        <end position="133"/>
    </location>
</feature>
<feature type="transmembrane region" description="Helical" evidence="5">
    <location>
        <begin position="214"/>
        <end position="235"/>
    </location>
</feature>
<accession>A0A8H8R9R1</accession>
<evidence type="ECO:0000256" key="3">
    <source>
        <dbReference type="ARBA" id="ARBA00022989"/>
    </source>
</evidence>
<evidence type="ECO:0000256" key="4">
    <source>
        <dbReference type="ARBA" id="ARBA00023136"/>
    </source>
</evidence>
<dbReference type="PROSITE" id="PS50850">
    <property type="entry name" value="MFS"/>
    <property type="match status" value="1"/>
</dbReference>
<evidence type="ECO:0000256" key="5">
    <source>
        <dbReference type="SAM" id="Phobius"/>
    </source>
</evidence>
<dbReference type="Proteomes" id="UP000431533">
    <property type="component" value="Unassembled WGS sequence"/>
</dbReference>
<evidence type="ECO:0000256" key="1">
    <source>
        <dbReference type="ARBA" id="ARBA00004141"/>
    </source>
</evidence>
<dbReference type="RefSeq" id="XP_031009740.1">
    <property type="nucleotide sequence ID" value="XM_031145247.1"/>
</dbReference>
<feature type="transmembrane region" description="Helical" evidence="5">
    <location>
        <begin position="329"/>
        <end position="351"/>
    </location>
</feature>
<dbReference type="PANTHER" id="PTHR23508:SF10">
    <property type="entry name" value="CARBOXYLIC ACID TRANSPORTER PROTEIN HOMOLOG"/>
    <property type="match status" value="1"/>
</dbReference>
<dbReference type="Gene3D" id="1.20.1250.20">
    <property type="entry name" value="MFS general substrate transporter like domains"/>
    <property type="match status" value="2"/>
</dbReference>
<dbReference type="OrthoDB" id="2261376at2759"/>
<sequence>MKLFGKKNDVAEPNVSTGSDFDNLANVDPLATIPKSRWERIWPVMACGSGLFSDGYINNVIGSVSTMLKTIYGKKYTDNGSQKNVSAIAFAGTVLGQLIFGYTSDKWSRSNSLLISTIILIIFAALGAASYGGGTLNGMFAALTAYRFLVGVGIGGEYPAGSVACSEATGELKSGTRNRWFILFTNVMIDWGFVVGAFVPYLMVVICTDKHLRLAWRLSLGLGVVPPLLLLYLRIKLKEPEEFKRESAMLGSIFSDFVGPKYALSIGVFLQGIVGFLMAGLYRHLAKPGNVGGFAVVYGIFLSLGEFGPGDNLGLIASKSCATGVRGQYYAIAAATGKIGAFVGTYIFPYIEKAGGSDSVATAQYPFYVSSSLCIFSAFLVLLLPHIGQDTITTEDIKFRAYLESKGWDTNQMGLMKGENMEAPVESGSPVLSEKRAENVFQPSLLKTLTADLYTLGYTHQLSVDSSQVVIQAMALKYSALGIDTEWRVMDVRALEMGDGGVDVAVDKGTLDAFLYGSLWNPLAEVRGDVGRWKLEWEKGRLEDGCADLGGALLQPHFMRPMLARDDKWDVEVEILEDPDGGGGFEYFGFVMKRYQDT</sequence>
<dbReference type="GeneID" id="41980452"/>
<dbReference type="Pfam" id="PF00083">
    <property type="entry name" value="Sugar_tr"/>
    <property type="match status" value="2"/>
</dbReference>
<name>A0A8H8R9R1_9HELO</name>
<keyword evidence="2 5" id="KW-0812">Transmembrane</keyword>
<evidence type="ECO:0000259" key="6">
    <source>
        <dbReference type="PROSITE" id="PS50850"/>
    </source>
</evidence>
<dbReference type="AlphaFoldDB" id="A0A8H8R9R1"/>
<dbReference type="InterPro" id="IPR036259">
    <property type="entry name" value="MFS_trans_sf"/>
</dbReference>
<dbReference type="InterPro" id="IPR029063">
    <property type="entry name" value="SAM-dependent_MTases_sf"/>
</dbReference>
<evidence type="ECO:0000313" key="7">
    <source>
        <dbReference type="EMBL" id="TVY30956.1"/>
    </source>
</evidence>